<dbReference type="EMBL" id="AP019400">
    <property type="protein sequence ID" value="BBI36352.1"/>
    <property type="molecule type" value="Genomic_DNA"/>
</dbReference>
<evidence type="ECO:0000313" key="2">
    <source>
        <dbReference type="Proteomes" id="UP000289856"/>
    </source>
</evidence>
<proteinExistence type="predicted"/>
<evidence type="ECO:0000313" key="1">
    <source>
        <dbReference type="EMBL" id="BBI36352.1"/>
    </source>
</evidence>
<dbReference type="KEGG" id="cohn:KCTCHS21_57510"/>
<accession>A0A3T1DE30</accession>
<organism evidence="1 2">
    <name type="scientific">Cohnella abietis</name>
    <dbReference type="NCBI Taxonomy" id="2507935"/>
    <lineage>
        <taxon>Bacteria</taxon>
        <taxon>Bacillati</taxon>
        <taxon>Bacillota</taxon>
        <taxon>Bacilli</taxon>
        <taxon>Bacillales</taxon>
        <taxon>Paenibacillaceae</taxon>
        <taxon>Cohnella</taxon>
    </lineage>
</organism>
<sequence>MLFLTLIGFVPFKVFSSFSYVFSNSLATEQTSARSEPRTHRNCKNPIETGRKVNIESWEMD</sequence>
<reference evidence="1 2" key="1">
    <citation type="submission" date="2019-01" db="EMBL/GenBank/DDBJ databases">
        <title>Complete genome sequence of Cohnella hallensis HS21 isolated from Korean fir (Abies koreana) rhizospheric soil.</title>
        <authorList>
            <person name="Jiang L."/>
            <person name="Kang S.W."/>
            <person name="Kim S."/>
            <person name="Jung J."/>
            <person name="Kim C.Y."/>
            <person name="Kim D.H."/>
            <person name="Kim S.W."/>
            <person name="Lee J."/>
        </authorList>
    </citation>
    <scope>NUCLEOTIDE SEQUENCE [LARGE SCALE GENOMIC DNA]</scope>
    <source>
        <strain evidence="1 2">HS21</strain>
    </source>
</reference>
<protein>
    <submittedName>
        <fullName evidence="1">Uncharacterized protein</fullName>
    </submittedName>
</protein>
<keyword evidence="2" id="KW-1185">Reference proteome</keyword>
<dbReference type="AlphaFoldDB" id="A0A3T1DE30"/>
<dbReference type="Proteomes" id="UP000289856">
    <property type="component" value="Chromosome"/>
</dbReference>
<name>A0A3T1DE30_9BACL</name>
<gene>
    <name evidence="1" type="ORF">KCTCHS21_57510</name>
</gene>